<reference evidence="4 5" key="1">
    <citation type="journal article" date="2015" name="Nature">
        <title>rRNA introns, odd ribosomes, and small enigmatic genomes across a large radiation of phyla.</title>
        <authorList>
            <person name="Brown C.T."/>
            <person name="Hug L.A."/>
            <person name="Thomas B.C."/>
            <person name="Sharon I."/>
            <person name="Castelle C.J."/>
            <person name="Singh A."/>
            <person name="Wilkins M.J."/>
            <person name="Williams K.H."/>
            <person name="Banfield J.F."/>
        </authorList>
    </citation>
    <scope>NUCLEOTIDE SEQUENCE [LARGE SCALE GENOMIC DNA]</scope>
</reference>
<dbReference type="InterPro" id="IPR010827">
    <property type="entry name" value="BamA/TamA_POTRA"/>
</dbReference>
<dbReference type="EMBL" id="LBQZ01000018">
    <property type="protein sequence ID" value="KKP88430.1"/>
    <property type="molecule type" value="Genomic_DNA"/>
</dbReference>
<proteinExistence type="predicted"/>
<protein>
    <submittedName>
        <fullName evidence="4">Outer membrane protein assembly complex, YaeT protein</fullName>
    </submittedName>
</protein>
<dbReference type="SUPFAM" id="SSF51261">
    <property type="entry name" value="Duplicated hybrid motif"/>
    <property type="match status" value="1"/>
</dbReference>
<dbReference type="AlphaFoldDB" id="A0A0G0FM01"/>
<dbReference type="Gene3D" id="2.70.70.10">
    <property type="entry name" value="Glucose Permease (Domain IIA)"/>
    <property type="match status" value="1"/>
</dbReference>
<dbReference type="Gene3D" id="3.10.20.310">
    <property type="entry name" value="membrane protein fhac"/>
    <property type="match status" value="2"/>
</dbReference>
<dbReference type="InterPro" id="IPR011055">
    <property type="entry name" value="Dup_hybrid_motif"/>
</dbReference>
<dbReference type="CDD" id="cd12797">
    <property type="entry name" value="M23_peptidase"/>
    <property type="match status" value="1"/>
</dbReference>
<dbReference type="InterPro" id="IPR034746">
    <property type="entry name" value="POTRA"/>
</dbReference>
<dbReference type="Pfam" id="PF07244">
    <property type="entry name" value="POTRA"/>
    <property type="match status" value="2"/>
</dbReference>
<evidence type="ECO:0000256" key="1">
    <source>
        <dbReference type="ARBA" id="ARBA00004370"/>
    </source>
</evidence>
<dbReference type="Proteomes" id="UP000034798">
    <property type="component" value="Unassembled WGS sequence"/>
</dbReference>
<feature type="non-terminal residue" evidence="4">
    <location>
        <position position="1"/>
    </location>
</feature>
<evidence type="ECO:0000313" key="5">
    <source>
        <dbReference type="Proteomes" id="UP000034798"/>
    </source>
</evidence>
<dbReference type="PROSITE" id="PS51779">
    <property type="entry name" value="POTRA"/>
    <property type="match status" value="1"/>
</dbReference>
<dbReference type="GO" id="GO:0019867">
    <property type="term" value="C:outer membrane"/>
    <property type="evidence" value="ECO:0007669"/>
    <property type="project" value="InterPro"/>
</dbReference>
<gene>
    <name evidence="4" type="ORF">UR91_C0018G0001</name>
</gene>
<comment type="caution">
    <text evidence="4">The sequence shown here is derived from an EMBL/GenBank/DDBJ whole genome shotgun (WGS) entry which is preliminary data.</text>
</comment>
<evidence type="ECO:0000256" key="2">
    <source>
        <dbReference type="ARBA" id="ARBA00023136"/>
    </source>
</evidence>
<comment type="subcellular location">
    <subcellularLocation>
        <location evidence="1">Membrane</location>
    </subcellularLocation>
</comment>
<keyword evidence="2" id="KW-0472">Membrane</keyword>
<evidence type="ECO:0000313" key="4">
    <source>
        <dbReference type="EMBL" id="KKP88430.1"/>
    </source>
</evidence>
<feature type="domain" description="POTRA" evidence="3">
    <location>
        <begin position="180"/>
        <end position="261"/>
    </location>
</feature>
<sequence length="335" mass="38562">DLREKIKLVKGNQVNDNILLNAKNIIRNFYIEKGFYNTLVNIKQKDDTTIANHVILYIDITKNDRVKISNIQIIGSDIVKEKKLANNENTSLKKNKFLFFKTSGNVKLRSAMKDTKIKHWYRLFKNSRYIEAKYQDDKKKVIDKLNEHGYRDAVITKDSVYTTGRKTLGVKIWLEHGTKYYFRNITWVGNTKYNSDTLTQFLGIKSGDIYDQSILEQRLFVDQNSLSSLYLDNGYLFFSITPVETQIINDSIDLELRVYEGKQVKRGEMVGYSGNTGHTTGPHLHVSLYVADAAKMASKPSVSCDGRIYRLPVAPINAYLDAMYYLPPTNSSMFK</sequence>
<name>A0A0G0FM01_9BACT</name>
<evidence type="ECO:0000259" key="3">
    <source>
        <dbReference type="PROSITE" id="PS51779"/>
    </source>
</evidence>
<organism evidence="4 5">
    <name type="scientific">Candidatus Nomurabacteria bacterium GW2011_GWC2_35_8</name>
    <dbReference type="NCBI Taxonomy" id="1618752"/>
    <lineage>
        <taxon>Bacteria</taxon>
        <taxon>Candidatus Nomuraibacteriota</taxon>
    </lineage>
</organism>
<accession>A0A0G0FM01</accession>